<dbReference type="InterPro" id="IPR044066">
    <property type="entry name" value="TRIAD_supradom"/>
</dbReference>
<evidence type="ECO:0000256" key="8">
    <source>
        <dbReference type="ARBA" id="ARBA00022833"/>
    </source>
</evidence>
<dbReference type="RefSeq" id="XP_007678748.1">
    <property type="nucleotide sequence ID" value="XM_007680558.1"/>
</dbReference>
<gene>
    <name evidence="10" type="ORF">BAUCODRAFT_59544</name>
</gene>
<evidence type="ECO:0000313" key="11">
    <source>
        <dbReference type="Proteomes" id="UP000011761"/>
    </source>
</evidence>
<dbReference type="PANTHER" id="PTHR11685">
    <property type="entry name" value="RBR FAMILY RING FINGER AND IBR DOMAIN-CONTAINING"/>
    <property type="match status" value="1"/>
</dbReference>
<dbReference type="HOGENOM" id="CLU_057738_3_0_1"/>
<evidence type="ECO:0000256" key="5">
    <source>
        <dbReference type="ARBA" id="ARBA00022737"/>
    </source>
</evidence>
<dbReference type="GO" id="GO:0016567">
    <property type="term" value="P:protein ubiquitination"/>
    <property type="evidence" value="ECO:0007669"/>
    <property type="project" value="InterPro"/>
</dbReference>
<dbReference type="Proteomes" id="UP000011761">
    <property type="component" value="Unassembled WGS sequence"/>
</dbReference>
<evidence type="ECO:0000256" key="1">
    <source>
        <dbReference type="ARBA" id="ARBA00001798"/>
    </source>
</evidence>
<evidence type="ECO:0000256" key="4">
    <source>
        <dbReference type="ARBA" id="ARBA00022723"/>
    </source>
</evidence>
<dbReference type="SUPFAM" id="SSF57850">
    <property type="entry name" value="RING/U-box"/>
    <property type="match status" value="2"/>
</dbReference>
<dbReference type="OrthoDB" id="1431934at2759"/>
<evidence type="ECO:0000256" key="2">
    <source>
        <dbReference type="ARBA" id="ARBA00012251"/>
    </source>
</evidence>
<accession>M2N5H4</accession>
<feature type="non-terminal residue" evidence="10">
    <location>
        <position position="1"/>
    </location>
</feature>
<dbReference type="Gene3D" id="1.20.120.1750">
    <property type="match status" value="1"/>
</dbReference>
<dbReference type="STRING" id="717646.M2N5H4"/>
<comment type="catalytic activity">
    <reaction evidence="1">
        <text>[E2 ubiquitin-conjugating enzyme]-S-ubiquitinyl-L-cysteine + [acceptor protein]-L-lysine = [E2 ubiquitin-conjugating enzyme]-L-cysteine + [acceptor protein]-N(6)-ubiquitinyl-L-lysine.</text>
        <dbReference type="EC" id="2.3.2.31"/>
    </reaction>
</comment>
<organism evidence="10 11">
    <name type="scientific">Baudoinia panamericana (strain UAMH 10762)</name>
    <name type="common">Angels' share fungus</name>
    <name type="synonym">Baudoinia compniacensis (strain UAMH 10762)</name>
    <dbReference type="NCBI Taxonomy" id="717646"/>
    <lineage>
        <taxon>Eukaryota</taxon>
        <taxon>Fungi</taxon>
        <taxon>Dikarya</taxon>
        <taxon>Ascomycota</taxon>
        <taxon>Pezizomycotina</taxon>
        <taxon>Dothideomycetes</taxon>
        <taxon>Dothideomycetidae</taxon>
        <taxon>Mycosphaerellales</taxon>
        <taxon>Teratosphaeriaceae</taxon>
        <taxon>Baudoinia</taxon>
    </lineage>
</organism>
<dbReference type="SMART" id="SM00647">
    <property type="entry name" value="IBR"/>
    <property type="match status" value="2"/>
</dbReference>
<evidence type="ECO:0000256" key="6">
    <source>
        <dbReference type="ARBA" id="ARBA00022771"/>
    </source>
</evidence>
<keyword evidence="5" id="KW-0677">Repeat</keyword>
<feature type="domain" description="RING-type" evidence="9">
    <location>
        <begin position="5"/>
        <end position="227"/>
    </location>
</feature>
<evidence type="ECO:0000259" key="9">
    <source>
        <dbReference type="PROSITE" id="PS51873"/>
    </source>
</evidence>
<dbReference type="EC" id="2.3.2.31" evidence="2"/>
<keyword evidence="8" id="KW-0862">Zinc</keyword>
<dbReference type="GO" id="GO:0061630">
    <property type="term" value="F:ubiquitin protein ligase activity"/>
    <property type="evidence" value="ECO:0007669"/>
    <property type="project" value="UniProtKB-EC"/>
</dbReference>
<keyword evidence="7" id="KW-0833">Ubl conjugation pathway</keyword>
<dbReference type="CDD" id="cd20335">
    <property type="entry name" value="BRcat_RBR"/>
    <property type="match status" value="1"/>
</dbReference>
<dbReference type="GO" id="GO:0008270">
    <property type="term" value="F:zinc ion binding"/>
    <property type="evidence" value="ECO:0007669"/>
    <property type="project" value="UniProtKB-KW"/>
</dbReference>
<keyword evidence="4" id="KW-0479">Metal-binding</keyword>
<proteinExistence type="predicted"/>
<keyword evidence="11" id="KW-1185">Reference proteome</keyword>
<reference evidence="10 11" key="1">
    <citation type="journal article" date="2012" name="PLoS Pathog.">
        <title>Diverse lifestyles and strategies of plant pathogenesis encoded in the genomes of eighteen Dothideomycetes fungi.</title>
        <authorList>
            <person name="Ohm R.A."/>
            <person name="Feau N."/>
            <person name="Henrissat B."/>
            <person name="Schoch C.L."/>
            <person name="Horwitz B.A."/>
            <person name="Barry K.W."/>
            <person name="Condon B.J."/>
            <person name="Copeland A.C."/>
            <person name="Dhillon B."/>
            <person name="Glaser F."/>
            <person name="Hesse C.N."/>
            <person name="Kosti I."/>
            <person name="LaButti K."/>
            <person name="Lindquist E.A."/>
            <person name="Lucas S."/>
            <person name="Salamov A.A."/>
            <person name="Bradshaw R.E."/>
            <person name="Ciuffetti L."/>
            <person name="Hamelin R.C."/>
            <person name="Kema G.H.J."/>
            <person name="Lawrence C."/>
            <person name="Scott J.A."/>
            <person name="Spatafora J.W."/>
            <person name="Turgeon B.G."/>
            <person name="de Wit P.J.G.M."/>
            <person name="Zhong S."/>
            <person name="Goodwin S.B."/>
            <person name="Grigoriev I.V."/>
        </authorList>
    </citation>
    <scope>NUCLEOTIDE SEQUENCE [LARGE SCALE GENOMIC DNA]</scope>
    <source>
        <strain evidence="10 11">UAMH 10762</strain>
    </source>
</reference>
<dbReference type="KEGG" id="bcom:BAUCODRAFT_59544"/>
<evidence type="ECO:0000256" key="7">
    <source>
        <dbReference type="ARBA" id="ARBA00022786"/>
    </source>
</evidence>
<feature type="non-terminal residue" evidence="10">
    <location>
        <position position="227"/>
    </location>
</feature>
<name>M2N5H4_BAUPA</name>
<dbReference type="Pfam" id="PF01485">
    <property type="entry name" value="IBR"/>
    <property type="match status" value="1"/>
</dbReference>
<dbReference type="OMA" id="FRECVIC"/>
<sequence length="227" mass="25417">KPKPEKYDCTTCGRTLASSSFPNHLATGKCVHLINTCKRCTKIWIATQLDTVTYDKLSSPECPEVLSNKDVNRLAAKDVHAKYDKFERAGIAVTSPGWRWCLNPKCREGQVHQSLLDSGHRADGESNKKGKAKPDEDDICTCKACGTRACVPCDRPYHEGETCAQYQGRKERQTKMDEEATEKTIKDVCKKCPNPTCEMNIQRSSGCDKMTCTQCRTGFCWVCLATY</sequence>
<dbReference type="GeneID" id="19115827"/>
<dbReference type="InterPro" id="IPR031127">
    <property type="entry name" value="E3_UB_ligase_RBR"/>
</dbReference>
<keyword evidence="6" id="KW-0863">Zinc-finger</keyword>
<dbReference type="Pfam" id="PF22191">
    <property type="entry name" value="IBR_1"/>
    <property type="match status" value="1"/>
</dbReference>
<dbReference type="PROSITE" id="PS51873">
    <property type="entry name" value="TRIAD"/>
    <property type="match status" value="1"/>
</dbReference>
<evidence type="ECO:0000256" key="3">
    <source>
        <dbReference type="ARBA" id="ARBA00022679"/>
    </source>
</evidence>
<dbReference type="AlphaFoldDB" id="M2N5H4"/>
<dbReference type="InterPro" id="IPR002867">
    <property type="entry name" value="IBR_dom"/>
</dbReference>
<evidence type="ECO:0000313" key="10">
    <source>
        <dbReference type="EMBL" id="EMC93995.1"/>
    </source>
</evidence>
<keyword evidence="3" id="KW-0808">Transferase</keyword>
<dbReference type="eggNOG" id="KOG1812">
    <property type="taxonomic scope" value="Eukaryota"/>
</dbReference>
<dbReference type="EMBL" id="KB445559">
    <property type="protein sequence ID" value="EMC93995.1"/>
    <property type="molecule type" value="Genomic_DNA"/>
</dbReference>
<protein>
    <recommendedName>
        <fullName evidence="2">RBR-type E3 ubiquitin transferase</fullName>
        <ecNumber evidence="2">2.3.2.31</ecNumber>
    </recommendedName>
</protein>